<sequence length="81" mass="9022">MGGSGETQEEEREQEEEEELEEQASAPRPAPSRLAPTPLLPHSSRQKRTYSIVDTRRINFQNLRRINSTNSPGSLLSSGVS</sequence>
<evidence type="ECO:0000256" key="1">
    <source>
        <dbReference type="SAM" id="MobiDB-lite"/>
    </source>
</evidence>
<keyword evidence="3" id="KW-1185">Reference proteome</keyword>
<dbReference type="Proteomes" id="UP000324222">
    <property type="component" value="Unassembled WGS sequence"/>
</dbReference>
<organism evidence="2 3">
    <name type="scientific">Portunus trituberculatus</name>
    <name type="common">Swimming crab</name>
    <name type="synonym">Neptunus trituberculatus</name>
    <dbReference type="NCBI Taxonomy" id="210409"/>
    <lineage>
        <taxon>Eukaryota</taxon>
        <taxon>Metazoa</taxon>
        <taxon>Ecdysozoa</taxon>
        <taxon>Arthropoda</taxon>
        <taxon>Crustacea</taxon>
        <taxon>Multicrustacea</taxon>
        <taxon>Malacostraca</taxon>
        <taxon>Eumalacostraca</taxon>
        <taxon>Eucarida</taxon>
        <taxon>Decapoda</taxon>
        <taxon>Pleocyemata</taxon>
        <taxon>Brachyura</taxon>
        <taxon>Eubrachyura</taxon>
        <taxon>Portunoidea</taxon>
        <taxon>Portunidae</taxon>
        <taxon>Portuninae</taxon>
        <taxon>Portunus</taxon>
    </lineage>
</organism>
<name>A0A5B7CXZ8_PORTR</name>
<feature type="region of interest" description="Disordered" evidence="1">
    <location>
        <begin position="1"/>
        <end position="53"/>
    </location>
</feature>
<gene>
    <name evidence="2" type="ORF">E2C01_005961</name>
</gene>
<evidence type="ECO:0000313" key="2">
    <source>
        <dbReference type="EMBL" id="MPC13236.1"/>
    </source>
</evidence>
<feature type="compositionally biased region" description="Acidic residues" evidence="1">
    <location>
        <begin position="7"/>
        <end position="22"/>
    </location>
</feature>
<reference evidence="2 3" key="1">
    <citation type="submission" date="2019-05" db="EMBL/GenBank/DDBJ databases">
        <title>Another draft genome of Portunus trituberculatus and its Hox gene families provides insights of decapod evolution.</title>
        <authorList>
            <person name="Jeong J.-H."/>
            <person name="Song I."/>
            <person name="Kim S."/>
            <person name="Choi T."/>
            <person name="Kim D."/>
            <person name="Ryu S."/>
            <person name="Kim W."/>
        </authorList>
    </citation>
    <scope>NUCLEOTIDE SEQUENCE [LARGE SCALE GENOMIC DNA]</scope>
    <source>
        <tissue evidence="2">Muscle</tissue>
    </source>
</reference>
<proteinExistence type="predicted"/>
<protein>
    <submittedName>
        <fullName evidence="2">Uncharacterized protein</fullName>
    </submittedName>
</protein>
<feature type="compositionally biased region" description="Low complexity" evidence="1">
    <location>
        <begin position="23"/>
        <end position="41"/>
    </location>
</feature>
<dbReference type="AlphaFoldDB" id="A0A5B7CXZ8"/>
<dbReference type="EMBL" id="VSRR010000267">
    <property type="protein sequence ID" value="MPC13236.1"/>
    <property type="molecule type" value="Genomic_DNA"/>
</dbReference>
<accession>A0A5B7CXZ8</accession>
<comment type="caution">
    <text evidence="2">The sequence shown here is derived from an EMBL/GenBank/DDBJ whole genome shotgun (WGS) entry which is preliminary data.</text>
</comment>
<evidence type="ECO:0000313" key="3">
    <source>
        <dbReference type="Proteomes" id="UP000324222"/>
    </source>
</evidence>